<dbReference type="RefSeq" id="WP_285636795.1">
    <property type="nucleotide sequence ID" value="NZ_BSTJ01000023.1"/>
</dbReference>
<dbReference type="SUPFAM" id="SSF51126">
    <property type="entry name" value="Pectin lyase-like"/>
    <property type="match status" value="2"/>
</dbReference>
<sequence length="795" mass="80890">MTTTVLQGATTTLLGLFAEYPGGPAEDLDDVTITIVSADGTTTVLPGTSSGIAHPAAGMYSYVWDVDAGQAPGGYVVTWTGTVDGDPVSAAELVLVSAVPTYVDQLASARRYDRVPYQATNANGDPIPGAHGTLWDGVLGGNGAAQVTNITTLAGAPIPGGILVADARGYYPGFLDLDKHPSIYIIGSETGVIDGVDPVLIEPSDTDDRVIAIEGYVTGPGGLSDRLDAMETSRGEAGGLATLGADGRVRPDQLPGQIAGATGYAVTDYGALGDGVNDDAAAIQAVLDLVASTAPGGRVIVPPGTYLLEEELEIKSAVHLDVMPGATLKRGSSSMQYMIRNFDDTYAPTAYGGRGGIRISGGVWDAAGDALTGSVTAIIFAHAKGVMVEGVTVRNVRDWHAVELNSTQDAIVDGCIFEGFNPVASGRQISEAVQIDLAKDSGVLPGIGSGAYDGTPCDNVLVRGCTARAYGALGSFGRLVGSHSFTDNVFHKKIRISGCHGQALNDYLVRGYNWIDATVSGNTCTSSNGGIRFEVPSAATVGGESIDVTGNTFRDMGTQNNGASVVSAVISVAGLTTPSSVPIRESVISGNVIKNYANAAAIEVINTADAITTGNVIKSGTAASAKGIDSVSSANAVITGNKIDTVVTGVHVRDVNSVSGAGVAVEGNSFASCSGTAAQLDSTAAAFRDNRVRACGSASLASVEITGTYWICTGNYIWKSSGSGKAGLHSSSAAGGGFVAANTWRGWLSSTGGSGGTYPTSAQFQAAVHLDDNTGTNDLATGYSSTEKYISSTNN</sequence>
<protein>
    <recommendedName>
        <fullName evidence="1">Rhamnogalacturonase A/B/Epimerase-like pectate lyase domain-containing protein</fullName>
    </recommendedName>
</protein>
<dbReference type="Gene3D" id="2.160.20.10">
    <property type="entry name" value="Single-stranded right-handed beta-helix, Pectin lyase-like"/>
    <property type="match status" value="1"/>
</dbReference>
<dbReference type="Proteomes" id="UP001165135">
    <property type="component" value="Unassembled WGS sequence"/>
</dbReference>
<dbReference type="AlphaFoldDB" id="A0A9W6RU92"/>
<dbReference type="InterPro" id="IPR024535">
    <property type="entry name" value="RHGA/B-epi-like_pectate_lyase"/>
</dbReference>
<proteinExistence type="predicted"/>
<dbReference type="InterPro" id="IPR006626">
    <property type="entry name" value="PbH1"/>
</dbReference>
<dbReference type="InterPro" id="IPR011050">
    <property type="entry name" value="Pectin_lyase_fold/virulence"/>
</dbReference>
<gene>
    <name evidence="2" type="ORF">Airi01_100950</name>
</gene>
<dbReference type="InterPro" id="IPR012334">
    <property type="entry name" value="Pectin_lyas_fold"/>
</dbReference>
<dbReference type="Pfam" id="PF12708">
    <property type="entry name" value="Pect-lyase_RHGA_epim"/>
    <property type="match status" value="1"/>
</dbReference>
<feature type="domain" description="Rhamnogalacturonase A/B/Epimerase-like pectate lyase" evidence="1">
    <location>
        <begin position="266"/>
        <end position="320"/>
    </location>
</feature>
<dbReference type="SMART" id="SM00710">
    <property type="entry name" value="PbH1"/>
    <property type="match status" value="6"/>
</dbReference>
<evidence type="ECO:0000313" key="2">
    <source>
        <dbReference type="EMBL" id="GLY81828.1"/>
    </source>
</evidence>
<evidence type="ECO:0000313" key="3">
    <source>
        <dbReference type="Proteomes" id="UP001165135"/>
    </source>
</evidence>
<reference evidence="2" key="1">
    <citation type="submission" date="2023-03" db="EMBL/GenBank/DDBJ databases">
        <title>Actinoallomurus iriomotensis NBRC 103681.</title>
        <authorList>
            <person name="Ichikawa N."/>
            <person name="Sato H."/>
            <person name="Tonouchi N."/>
        </authorList>
    </citation>
    <scope>NUCLEOTIDE SEQUENCE</scope>
    <source>
        <strain evidence="2">NBRC 103681</strain>
    </source>
</reference>
<accession>A0A9W6RU92</accession>
<comment type="caution">
    <text evidence="2">The sequence shown here is derived from an EMBL/GenBank/DDBJ whole genome shotgun (WGS) entry which is preliminary data.</text>
</comment>
<organism evidence="2 3">
    <name type="scientific">Actinoallomurus iriomotensis</name>
    <dbReference type="NCBI Taxonomy" id="478107"/>
    <lineage>
        <taxon>Bacteria</taxon>
        <taxon>Bacillati</taxon>
        <taxon>Actinomycetota</taxon>
        <taxon>Actinomycetes</taxon>
        <taxon>Streptosporangiales</taxon>
        <taxon>Thermomonosporaceae</taxon>
        <taxon>Actinoallomurus</taxon>
    </lineage>
</organism>
<dbReference type="EMBL" id="BSTJ01000023">
    <property type="protein sequence ID" value="GLY81828.1"/>
    <property type="molecule type" value="Genomic_DNA"/>
</dbReference>
<evidence type="ECO:0000259" key="1">
    <source>
        <dbReference type="Pfam" id="PF12708"/>
    </source>
</evidence>
<name>A0A9W6RU92_9ACTN</name>